<evidence type="ECO:0000313" key="2">
    <source>
        <dbReference type="EMBL" id="TWT28945.1"/>
    </source>
</evidence>
<protein>
    <submittedName>
        <fullName evidence="2">DUF2550 family protein</fullName>
    </submittedName>
</protein>
<evidence type="ECO:0000313" key="3">
    <source>
        <dbReference type="Proteomes" id="UP000320791"/>
    </source>
</evidence>
<keyword evidence="3" id="KW-1185">Reference proteome</keyword>
<keyword evidence="1" id="KW-0812">Transmembrane</keyword>
<name>A0A5C5UU76_9CORY</name>
<sequence length="154" mass="17583">MEFIWYGLAIVAWTVVMLAVWRFYMLRSSGSLVILRSMPAHGAHGWRHGLIRYNGSCVEYYKLRSLSPVATIAISRQHTQLVNSRQPTTNEGEFMEPGTKIVNIVVGDTEYEIAMDARSEMAFTAWLESAPSLRLERVDPREAIRHLTQKRNAT</sequence>
<comment type="caution">
    <text evidence="2">The sequence shown here is derived from an EMBL/GenBank/DDBJ whole genome shotgun (WGS) entry which is preliminary data.</text>
</comment>
<proteinExistence type="predicted"/>
<organism evidence="2 3">
    <name type="scientific">Corynebacterium canis</name>
    <dbReference type="NCBI Taxonomy" id="679663"/>
    <lineage>
        <taxon>Bacteria</taxon>
        <taxon>Bacillati</taxon>
        <taxon>Actinomycetota</taxon>
        <taxon>Actinomycetes</taxon>
        <taxon>Mycobacteriales</taxon>
        <taxon>Corynebacteriaceae</taxon>
        <taxon>Corynebacterium</taxon>
    </lineage>
</organism>
<dbReference type="EMBL" id="VOHM01000002">
    <property type="protein sequence ID" value="TWT28945.1"/>
    <property type="molecule type" value="Genomic_DNA"/>
</dbReference>
<keyword evidence="1" id="KW-0472">Membrane</keyword>
<dbReference type="OrthoDB" id="4793422at2"/>
<evidence type="ECO:0000256" key="1">
    <source>
        <dbReference type="SAM" id="Phobius"/>
    </source>
</evidence>
<reference evidence="2 3" key="1">
    <citation type="submission" date="2019-08" db="EMBL/GenBank/DDBJ databases">
        <authorList>
            <person name="Lei W."/>
        </authorList>
    </citation>
    <scope>NUCLEOTIDE SEQUENCE [LARGE SCALE GENOMIC DNA]</scope>
    <source>
        <strain evidence="2 3">CCUG 58627</strain>
    </source>
</reference>
<dbReference type="Pfam" id="PF10739">
    <property type="entry name" value="DUF2550"/>
    <property type="match status" value="1"/>
</dbReference>
<dbReference type="InterPro" id="IPR019675">
    <property type="entry name" value="DUF2550"/>
</dbReference>
<dbReference type="Proteomes" id="UP000320791">
    <property type="component" value="Unassembled WGS sequence"/>
</dbReference>
<accession>A0A5C5UU76</accession>
<feature type="transmembrane region" description="Helical" evidence="1">
    <location>
        <begin position="6"/>
        <end position="24"/>
    </location>
</feature>
<dbReference type="AlphaFoldDB" id="A0A5C5UU76"/>
<gene>
    <name evidence="2" type="ORF">FRX94_01330</name>
</gene>
<keyword evidence="1" id="KW-1133">Transmembrane helix</keyword>